<reference evidence="1 2" key="1">
    <citation type="submission" date="2019-01" db="EMBL/GenBank/DDBJ databases">
        <title>Genome Assembly of Collichthys lucidus.</title>
        <authorList>
            <person name="Cai M."/>
            <person name="Xiao S."/>
        </authorList>
    </citation>
    <scope>NUCLEOTIDE SEQUENCE [LARGE SCALE GENOMIC DNA]</scope>
    <source>
        <strain evidence="1">JT15FE1705JMU</strain>
        <tissue evidence="1">Muscle</tissue>
    </source>
</reference>
<gene>
    <name evidence="1" type="ORF">D9C73_000024</name>
</gene>
<organism evidence="1 2">
    <name type="scientific">Collichthys lucidus</name>
    <name type="common">Big head croaker</name>
    <name type="synonym">Sciaena lucida</name>
    <dbReference type="NCBI Taxonomy" id="240159"/>
    <lineage>
        <taxon>Eukaryota</taxon>
        <taxon>Metazoa</taxon>
        <taxon>Chordata</taxon>
        <taxon>Craniata</taxon>
        <taxon>Vertebrata</taxon>
        <taxon>Euteleostomi</taxon>
        <taxon>Actinopterygii</taxon>
        <taxon>Neopterygii</taxon>
        <taxon>Teleostei</taxon>
        <taxon>Neoteleostei</taxon>
        <taxon>Acanthomorphata</taxon>
        <taxon>Eupercaria</taxon>
        <taxon>Sciaenidae</taxon>
        <taxon>Collichthys</taxon>
    </lineage>
</organism>
<keyword evidence="2" id="KW-1185">Reference proteome</keyword>
<evidence type="ECO:0000313" key="2">
    <source>
        <dbReference type="Proteomes" id="UP000298787"/>
    </source>
</evidence>
<accession>A0A4U5TXG0</accession>
<evidence type="ECO:0000313" key="1">
    <source>
        <dbReference type="EMBL" id="TKS65968.1"/>
    </source>
</evidence>
<proteinExistence type="predicted"/>
<dbReference type="Proteomes" id="UP000298787">
    <property type="component" value="Chromosome 1"/>
</dbReference>
<name>A0A4U5TXG0_COLLU</name>
<protein>
    <submittedName>
        <fullName evidence="1">Uncharacterized protein</fullName>
    </submittedName>
</protein>
<dbReference type="AlphaFoldDB" id="A0A4U5TXG0"/>
<sequence length="214" mass="23662">MHDMLMHENFTHVKMQGYAEILVTKTKQSPGPSEMVLCLKILMLDCIPGCISYAEFWLIYYRFAQGLRLRQVDMLHEGITGSSATLSKLADRLRRVCKSAMRRMRRRGKQAIGKRGELVLIDERKFGHKRKVSKCRKTTQLIRQCAQQNASAASVGHPCCAAAAAVSLLSLSASGKEPVETMNLPVGESNPGFRVTGGDTVHYTNEEGHGAVLA</sequence>
<dbReference type="EMBL" id="CM014078">
    <property type="protein sequence ID" value="TKS65968.1"/>
    <property type="molecule type" value="Genomic_DNA"/>
</dbReference>